<evidence type="ECO:0000256" key="8">
    <source>
        <dbReference type="ARBA" id="ARBA00030686"/>
    </source>
</evidence>
<protein>
    <recommendedName>
        <fullName evidence="4 10">Nicotinate-nucleotide--dimethylbenzimidazole phosphoribosyltransferase</fullName>
        <shortName evidence="10">NN:DBI PRT</shortName>
        <ecNumber evidence="3 10">2.4.2.21</ecNumber>
    </recommendedName>
    <alternativeName>
        <fullName evidence="8 10">N(1)-alpha-phosphoribosyltransferase</fullName>
    </alternativeName>
</protein>
<dbReference type="InterPro" id="IPR036087">
    <property type="entry name" value="Nict_dMeBzImd_PRibTrfase_sf"/>
</dbReference>
<comment type="catalytic activity">
    <reaction evidence="9 10">
        <text>5,6-dimethylbenzimidazole + nicotinate beta-D-ribonucleotide = alpha-ribazole 5'-phosphate + nicotinate + H(+)</text>
        <dbReference type="Rhea" id="RHEA:11196"/>
        <dbReference type="ChEBI" id="CHEBI:15378"/>
        <dbReference type="ChEBI" id="CHEBI:15890"/>
        <dbReference type="ChEBI" id="CHEBI:32544"/>
        <dbReference type="ChEBI" id="CHEBI:57502"/>
        <dbReference type="ChEBI" id="CHEBI:57918"/>
        <dbReference type="EC" id="2.4.2.21"/>
    </reaction>
</comment>
<dbReference type="OrthoDB" id="9781491at2"/>
<dbReference type="EC" id="2.4.2.21" evidence="3 10"/>
<dbReference type="Gene3D" id="1.10.1610.10">
    <property type="match status" value="1"/>
</dbReference>
<dbReference type="NCBIfam" id="NF000996">
    <property type="entry name" value="PRK00105.1"/>
    <property type="match status" value="1"/>
</dbReference>
<dbReference type="GO" id="GO:0009236">
    <property type="term" value="P:cobalamin biosynthetic process"/>
    <property type="evidence" value="ECO:0007669"/>
    <property type="project" value="UniProtKB-UniRule"/>
</dbReference>
<dbReference type="InterPro" id="IPR023195">
    <property type="entry name" value="Nict_dMeBzImd_PRibTrfase_N"/>
</dbReference>
<sequence>MRTEWWQEPAAPINATVREQARLRQTRLTKPQGALGQLEQVAIQLAGLQGVPAPQLRRVWISVFAADHGVAVERVSTVPQAVTGQMLRNFANGGAAISVIARELGATLDLRDLGLAVPIEPLPGVHHLNLARGSANLLHEPALTPQLCEQALLAGRQAVLDAVEQGAQLFIAGEMGIGNTTPACAMASLLLGRPAAELVGPGTGLDAEGLRHKTAVIEAALLLHQPHCANAQDVLCRLGGLEIAAIAGAYLAAAQQGLPVLVDGFICSTAALCAVRLNPSCRDWMLFGHRSAEPGHVGVLAGLAGEPLLDVGMRLGEGTGAAAAVPLLRMACALHNGMATFAEAAVAAGPAAC</sequence>
<dbReference type="EMBL" id="LK391969">
    <property type="protein sequence ID" value="CEF25808.1"/>
    <property type="molecule type" value="Genomic_DNA"/>
</dbReference>
<dbReference type="PANTHER" id="PTHR43463">
    <property type="entry name" value="NICOTINATE-NUCLEOTIDE--DIMETHYLBENZIMIDAZOLE PHOSPHORIBOSYLTRANSFERASE"/>
    <property type="match status" value="1"/>
</dbReference>
<dbReference type="CDD" id="cd02439">
    <property type="entry name" value="DMB-PRT_CobT"/>
    <property type="match status" value="1"/>
</dbReference>
<evidence type="ECO:0000256" key="9">
    <source>
        <dbReference type="ARBA" id="ARBA00047340"/>
    </source>
</evidence>
<dbReference type="PANTHER" id="PTHR43463:SF1">
    <property type="entry name" value="NICOTINATE-NUCLEOTIDE--DIMETHYLBENZIMIDAZOLE PHOSPHORIBOSYLTRANSFERASE"/>
    <property type="match status" value="1"/>
</dbReference>
<name>A0A078M7W0_9PSED</name>
<dbReference type="AlphaFoldDB" id="A0A078M7W0"/>
<evidence type="ECO:0000256" key="2">
    <source>
        <dbReference type="ARBA" id="ARBA00007110"/>
    </source>
</evidence>
<comment type="similarity">
    <text evidence="2 10">Belongs to the CobT family.</text>
</comment>
<dbReference type="NCBIfam" id="TIGR03160">
    <property type="entry name" value="cobT_DBIPRT"/>
    <property type="match status" value="1"/>
</dbReference>
<dbReference type="PATRIC" id="fig|1461581.3.peg.709"/>
<dbReference type="Pfam" id="PF02277">
    <property type="entry name" value="DBI_PRT"/>
    <property type="match status" value="1"/>
</dbReference>
<proteinExistence type="inferred from homology"/>
<gene>
    <name evidence="10 11" type="primary">cobT</name>
    <name evidence="11" type="ORF">BN1049_00725</name>
</gene>
<dbReference type="UniPathway" id="UPA00061">
    <property type="reaction ID" value="UER00516"/>
</dbReference>
<evidence type="ECO:0000256" key="10">
    <source>
        <dbReference type="HAMAP-Rule" id="MF_00230"/>
    </source>
</evidence>
<keyword evidence="5 10" id="KW-0169">Cobalamin biosynthesis</keyword>
<keyword evidence="6 10" id="KW-0328">Glycosyltransferase</keyword>
<dbReference type="InterPro" id="IPR003200">
    <property type="entry name" value="Nict_dMeBzImd_PRibTrfase"/>
</dbReference>
<dbReference type="GO" id="GO:0008939">
    <property type="term" value="F:nicotinate-nucleotide-dimethylbenzimidazole phosphoribosyltransferase activity"/>
    <property type="evidence" value="ECO:0007669"/>
    <property type="project" value="UniProtKB-UniRule"/>
</dbReference>
<comment type="function">
    <text evidence="10">Catalyzes the synthesis of alpha-ribazole-5'-phosphate from nicotinate mononucleotide (NAMN) and 5,6-dimethylbenzimidazole (DMB).</text>
</comment>
<keyword evidence="7 10" id="KW-0808">Transferase</keyword>
<dbReference type="HAMAP" id="MF_00230">
    <property type="entry name" value="CobT"/>
    <property type="match status" value="1"/>
</dbReference>
<feature type="active site" description="Proton acceptor" evidence="10">
    <location>
        <position position="317"/>
    </location>
</feature>
<evidence type="ECO:0000256" key="6">
    <source>
        <dbReference type="ARBA" id="ARBA00022676"/>
    </source>
</evidence>
<evidence type="ECO:0000313" key="11">
    <source>
        <dbReference type="EMBL" id="CEA02340.1"/>
    </source>
</evidence>
<evidence type="ECO:0000256" key="3">
    <source>
        <dbReference type="ARBA" id="ARBA00011991"/>
    </source>
</evidence>
<evidence type="ECO:0000256" key="5">
    <source>
        <dbReference type="ARBA" id="ARBA00022573"/>
    </source>
</evidence>
<accession>A0A078M7W0</accession>
<dbReference type="RefSeq" id="WP_044498360.1">
    <property type="nucleotide sequence ID" value="NZ_LK391969.1"/>
</dbReference>
<evidence type="ECO:0000256" key="4">
    <source>
        <dbReference type="ARBA" id="ARBA00015486"/>
    </source>
</evidence>
<evidence type="ECO:0000256" key="7">
    <source>
        <dbReference type="ARBA" id="ARBA00022679"/>
    </source>
</evidence>
<dbReference type="EMBL" id="LM997413">
    <property type="protein sequence ID" value="CEA02340.1"/>
    <property type="molecule type" value="Genomic_DNA"/>
</dbReference>
<comment type="pathway">
    <text evidence="1 10">Nucleoside biosynthesis; alpha-ribazole biosynthesis; alpha-ribazole from 5,6-dimethylbenzimidazole: step 1/2.</text>
</comment>
<organism evidence="11">
    <name type="scientific">Pseudomonas saudimassiliensis</name>
    <dbReference type="NCBI Taxonomy" id="1461581"/>
    <lineage>
        <taxon>Bacteria</taxon>
        <taxon>Pseudomonadati</taxon>
        <taxon>Pseudomonadota</taxon>
        <taxon>Gammaproteobacteria</taxon>
        <taxon>Pseudomonadales</taxon>
        <taxon>Pseudomonadaceae</taxon>
        <taxon>Pseudomonas</taxon>
    </lineage>
</organism>
<dbReference type="Gene3D" id="3.40.50.10210">
    <property type="match status" value="1"/>
</dbReference>
<evidence type="ECO:0000256" key="1">
    <source>
        <dbReference type="ARBA" id="ARBA00005049"/>
    </source>
</evidence>
<reference evidence="11" key="1">
    <citation type="submission" date="2014-07" db="EMBL/GenBank/DDBJ databases">
        <authorList>
            <person name="Urmite Genomes Urmite Genomes"/>
        </authorList>
    </citation>
    <scope>NUCLEOTIDE SEQUENCE</scope>
    <source>
        <strain evidence="11">12M76_air</strain>
    </source>
</reference>
<dbReference type="FunFam" id="3.40.50.10210:FF:000001">
    <property type="entry name" value="Nicotinate-nucleotide--dimethylbenzimidazole phosphoribosyltransferase"/>
    <property type="match status" value="1"/>
</dbReference>
<dbReference type="SUPFAM" id="SSF52733">
    <property type="entry name" value="Nicotinate mononucleotide:5,6-dimethylbenzimidazole phosphoribosyltransferase (CobT)"/>
    <property type="match status" value="1"/>
</dbReference>
<dbReference type="InterPro" id="IPR017846">
    <property type="entry name" value="Nict_dMeBzImd_PRibTrfase_bact"/>
</dbReference>